<dbReference type="RefSeq" id="WP_166505548.1">
    <property type="nucleotide sequence ID" value="NZ_JAKNTL010000007.1"/>
</dbReference>
<dbReference type="KEGG" id="rhom:FRIFI_1594"/>
<name>A0A2P2BRX7_9FIRM</name>
<evidence type="ECO:0000313" key="1">
    <source>
        <dbReference type="EMBL" id="CEI73128.1"/>
    </source>
</evidence>
<dbReference type="Pfam" id="PF12787">
    <property type="entry name" value="EcsC"/>
    <property type="match status" value="1"/>
</dbReference>
<organism evidence="1 2">
    <name type="scientific">Romboutsia hominis</name>
    <dbReference type="NCBI Taxonomy" id="1507512"/>
    <lineage>
        <taxon>Bacteria</taxon>
        <taxon>Bacillati</taxon>
        <taxon>Bacillota</taxon>
        <taxon>Clostridia</taxon>
        <taxon>Peptostreptococcales</taxon>
        <taxon>Peptostreptococcaceae</taxon>
        <taxon>Romboutsia</taxon>
    </lineage>
</organism>
<dbReference type="AlphaFoldDB" id="A0A2P2BRX7"/>
<dbReference type="EMBL" id="LN650648">
    <property type="protein sequence ID" value="CEI73128.1"/>
    <property type="molecule type" value="Genomic_DNA"/>
</dbReference>
<dbReference type="Proteomes" id="UP000245695">
    <property type="component" value="Chromosome 1"/>
</dbReference>
<dbReference type="InterPro" id="IPR024787">
    <property type="entry name" value="EcsC"/>
</dbReference>
<sequence length="263" mass="30841">MQNYNEIKLKELKKWKKKIRKKPSIIDKASKETQNKINSVLPQKYHEILTVAIKNMTKMVLFGSKYTTKKPILDISLEERDNLALEKIKIYKRTAMIEGAGTGAGGIFIGLCDFPLLLSIKIKLIYEIASIYGFDTNDYKERLYILNIFQLAFSSKEHVNYVFENMECFDDFKHKLSDDINAFDWRSFQQEYRDYIDLAKLFQLVPGIGAFVGAYVNNKLVDKLGEYAIYAYHMRILDDKDHEAKKENFIYTKYKNFINKITL</sequence>
<protein>
    <submittedName>
        <fullName evidence="1">Protein EcsC</fullName>
    </submittedName>
</protein>
<reference evidence="1 2" key="1">
    <citation type="submission" date="2014-09" db="EMBL/GenBank/DDBJ databases">
        <authorList>
            <person name="Hornung B.V."/>
        </authorList>
    </citation>
    <scope>NUCLEOTIDE SEQUENCE [LARGE SCALE GENOMIC DNA]</scope>
    <source>
        <strain evidence="1 2">FRIFI</strain>
    </source>
</reference>
<dbReference type="PANTHER" id="PTHR41260:SF1">
    <property type="entry name" value="PROTEIN ECSC"/>
    <property type="match status" value="1"/>
</dbReference>
<proteinExistence type="predicted"/>
<evidence type="ECO:0000313" key="2">
    <source>
        <dbReference type="Proteomes" id="UP000245695"/>
    </source>
</evidence>
<accession>A0A2P2BRX7</accession>
<dbReference type="PANTHER" id="PTHR41260">
    <property type="entry name" value="PROTEIN ECSC"/>
    <property type="match status" value="1"/>
</dbReference>
<gene>
    <name evidence="1" type="ORF">FRIFI_1594</name>
</gene>
<keyword evidence="2" id="KW-1185">Reference proteome</keyword>